<dbReference type="EMBL" id="CAAALY010100493">
    <property type="protein sequence ID" value="VEL29117.1"/>
    <property type="molecule type" value="Genomic_DNA"/>
</dbReference>
<reference evidence="1" key="1">
    <citation type="submission" date="2018-11" db="EMBL/GenBank/DDBJ databases">
        <authorList>
            <consortium name="Pathogen Informatics"/>
        </authorList>
    </citation>
    <scope>NUCLEOTIDE SEQUENCE</scope>
</reference>
<gene>
    <name evidence="1" type="ORF">PXEA_LOCUS22557</name>
</gene>
<accession>A0A448X694</accession>
<dbReference type="Proteomes" id="UP000784294">
    <property type="component" value="Unassembled WGS sequence"/>
</dbReference>
<comment type="caution">
    <text evidence="1">The sequence shown here is derived from an EMBL/GenBank/DDBJ whole genome shotgun (WGS) entry which is preliminary data.</text>
</comment>
<organism evidence="1 2">
    <name type="scientific">Protopolystoma xenopodis</name>
    <dbReference type="NCBI Taxonomy" id="117903"/>
    <lineage>
        <taxon>Eukaryota</taxon>
        <taxon>Metazoa</taxon>
        <taxon>Spiralia</taxon>
        <taxon>Lophotrochozoa</taxon>
        <taxon>Platyhelminthes</taxon>
        <taxon>Monogenea</taxon>
        <taxon>Polyopisthocotylea</taxon>
        <taxon>Polystomatidea</taxon>
        <taxon>Polystomatidae</taxon>
        <taxon>Protopolystoma</taxon>
    </lineage>
</organism>
<evidence type="ECO:0000313" key="1">
    <source>
        <dbReference type="EMBL" id="VEL29117.1"/>
    </source>
</evidence>
<sequence length="57" mass="6626">MERRHQIEARLKEIALTRQQLLGDQEDLTLCDAQDSLTSALSRSERLLSSEKPLFKR</sequence>
<keyword evidence="2" id="KW-1185">Reference proteome</keyword>
<evidence type="ECO:0000313" key="2">
    <source>
        <dbReference type="Proteomes" id="UP000784294"/>
    </source>
</evidence>
<dbReference type="AlphaFoldDB" id="A0A448X694"/>
<protein>
    <submittedName>
        <fullName evidence="1">Uncharacterized protein</fullName>
    </submittedName>
</protein>
<name>A0A448X694_9PLAT</name>
<proteinExistence type="predicted"/>